<name>A0A9P1N8Q9_9PELO</name>
<feature type="compositionally biased region" description="Polar residues" evidence="1">
    <location>
        <begin position="22"/>
        <end position="35"/>
    </location>
</feature>
<organism evidence="2 3">
    <name type="scientific">Caenorhabditis angaria</name>
    <dbReference type="NCBI Taxonomy" id="860376"/>
    <lineage>
        <taxon>Eukaryota</taxon>
        <taxon>Metazoa</taxon>
        <taxon>Ecdysozoa</taxon>
        <taxon>Nematoda</taxon>
        <taxon>Chromadorea</taxon>
        <taxon>Rhabditida</taxon>
        <taxon>Rhabditina</taxon>
        <taxon>Rhabditomorpha</taxon>
        <taxon>Rhabditoidea</taxon>
        <taxon>Rhabditidae</taxon>
        <taxon>Peloderinae</taxon>
        <taxon>Caenorhabditis</taxon>
    </lineage>
</organism>
<gene>
    <name evidence="2" type="ORF">CAMP_LOCUS16546</name>
</gene>
<evidence type="ECO:0000313" key="3">
    <source>
        <dbReference type="Proteomes" id="UP001152747"/>
    </source>
</evidence>
<accession>A0A9P1N8Q9</accession>
<evidence type="ECO:0000313" key="2">
    <source>
        <dbReference type="EMBL" id="CAI5453909.1"/>
    </source>
</evidence>
<dbReference type="EMBL" id="CANHGI010000006">
    <property type="protein sequence ID" value="CAI5453909.1"/>
    <property type="molecule type" value="Genomic_DNA"/>
</dbReference>
<keyword evidence="3" id="KW-1185">Reference proteome</keyword>
<evidence type="ECO:0000256" key="1">
    <source>
        <dbReference type="SAM" id="MobiDB-lite"/>
    </source>
</evidence>
<protein>
    <submittedName>
        <fullName evidence="2">Uncharacterized protein</fullName>
    </submittedName>
</protein>
<sequence>MSGNKRQRTEEVASDSEHDSPTHPSSKRANSSNTDLVVRTPLNDAKLTQFVLETGESEAPRYCLVPCPCRHASSCFRFHISLDGNTRILCNCSKLVPLHCNRKFKKFTKEQYCKNWDRIDLKPYRLELLQNVKNHDPTLHTPLFVPHGMKSNEVEQPFYGDHSFQPCSNNHEGKDVLLMHVRGGNIIIVCKCQDELCYKYKKKFDDNLLSYLKQTTVFKYSSPKTRGFTAVPNLGFIVI</sequence>
<feature type="region of interest" description="Disordered" evidence="1">
    <location>
        <begin position="1"/>
        <end position="36"/>
    </location>
</feature>
<reference evidence="2" key="1">
    <citation type="submission" date="2022-11" db="EMBL/GenBank/DDBJ databases">
        <authorList>
            <person name="Kikuchi T."/>
        </authorList>
    </citation>
    <scope>NUCLEOTIDE SEQUENCE</scope>
    <source>
        <strain evidence="2">PS1010</strain>
    </source>
</reference>
<comment type="caution">
    <text evidence="2">The sequence shown here is derived from an EMBL/GenBank/DDBJ whole genome shotgun (WGS) entry which is preliminary data.</text>
</comment>
<dbReference type="AlphaFoldDB" id="A0A9P1N8Q9"/>
<dbReference type="Proteomes" id="UP001152747">
    <property type="component" value="Unassembled WGS sequence"/>
</dbReference>
<feature type="compositionally biased region" description="Basic and acidic residues" evidence="1">
    <location>
        <begin position="7"/>
        <end position="21"/>
    </location>
</feature>
<proteinExistence type="predicted"/>